<dbReference type="AlphaFoldDB" id="A0A1I6N1Q1"/>
<dbReference type="Gene3D" id="1.10.10.10">
    <property type="entry name" value="Winged helix-like DNA-binding domain superfamily/Winged helix DNA-binding domain"/>
    <property type="match status" value="1"/>
</dbReference>
<feature type="domain" description="RNA polymerase sigma factor 70 region 4 type 2" evidence="8">
    <location>
        <begin position="143"/>
        <end position="193"/>
    </location>
</feature>
<evidence type="ECO:0000256" key="2">
    <source>
        <dbReference type="ARBA" id="ARBA00023015"/>
    </source>
</evidence>
<keyword evidence="3" id="KW-0731">Sigma factor</keyword>
<evidence type="ECO:0000313" key="9">
    <source>
        <dbReference type="EMBL" id="SFS21817.1"/>
    </source>
</evidence>
<proteinExistence type="inferred from homology"/>
<dbReference type="STRING" id="474950.SAMN05421771_4342"/>
<feature type="compositionally biased region" description="Basic and acidic residues" evidence="6">
    <location>
        <begin position="123"/>
        <end position="132"/>
    </location>
</feature>
<dbReference type="Gene3D" id="1.10.1740.10">
    <property type="match status" value="1"/>
</dbReference>
<keyword evidence="5" id="KW-0804">Transcription</keyword>
<dbReference type="GO" id="GO:0006352">
    <property type="term" value="P:DNA-templated transcription initiation"/>
    <property type="evidence" value="ECO:0007669"/>
    <property type="project" value="InterPro"/>
</dbReference>
<dbReference type="SUPFAM" id="SSF88659">
    <property type="entry name" value="Sigma3 and sigma4 domains of RNA polymerase sigma factors"/>
    <property type="match status" value="1"/>
</dbReference>
<evidence type="ECO:0000259" key="8">
    <source>
        <dbReference type="Pfam" id="PF08281"/>
    </source>
</evidence>
<dbReference type="Proteomes" id="UP000199024">
    <property type="component" value="Unassembled WGS sequence"/>
</dbReference>
<dbReference type="NCBIfam" id="TIGR02937">
    <property type="entry name" value="sigma70-ECF"/>
    <property type="match status" value="1"/>
</dbReference>
<dbReference type="SUPFAM" id="SSF88946">
    <property type="entry name" value="Sigma2 domain of RNA polymerase sigma factors"/>
    <property type="match status" value="1"/>
</dbReference>
<name>A0A1I6N1Q1_9BACT</name>
<reference evidence="9 10" key="1">
    <citation type="submission" date="2016-10" db="EMBL/GenBank/DDBJ databases">
        <authorList>
            <person name="de Groot N.N."/>
        </authorList>
    </citation>
    <scope>NUCLEOTIDE SEQUENCE [LARGE SCALE GENOMIC DNA]</scope>
    <source>
        <strain evidence="9 10">DSM 21001</strain>
    </source>
</reference>
<evidence type="ECO:0000256" key="5">
    <source>
        <dbReference type="ARBA" id="ARBA00023163"/>
    </source>
</evidence>
<gene>
    <name evidence="9" type="ORF">SAMN05421771_4342</name>
</gene>
<keyword evidence="10" id="KW-1185">Reference proteome</keyword>
<evidence type="ECO:0000256" key="3">
    <source>
        <dbReference type="ARBA" id="ARBA00023082"/>
    </source>
</evidence>
<comment type="similarity">
    <text evidence="1">Belongs to the sigma-70 factor family. ECF subfamily.</text>
</comment>
<dbReference type="CDD" id="cd06171">
    <property type="entry name" value="Sigma70_r4"/>
    <property type="match status" value="1"/>
</dbReference>
<evidence type="ECO:0000256" key="6">
    <source>
        <dbReference type="SAM" id="MobiDB-lite"/>
    </source>
</evidence>
<dbReference type="InterPro" id="IPR013325">
    <property type="entry name" value="RNA_pol_sigma_r2"/>
</dbReference>
<evidence type="ECO:0000313" key="10">
    <source>
        <dbReference type="Proteomes" id="UP000199024"/>
    </source>
</evidence>
<dbReference type="InterPro" id="IPR013249">
    <property type="entry name" value="RNA_pol_sigma70_r4_t2"/>
</dbReference>
<keyword evidence="2" id="KW-0805">Transcription regulation</keyword>
<dbReference type="InterPro" id="IPR036388">
    <property type="entry name" value="WH-like_DNA-bd_sf"/>
</dbReference>
<feature type="domain" description="RNA polymerase sigma-70 region 2" evidence="7">
    <location>
        <begin position="32"/>
        <end position="99"/>
    </location>
</feature>
<evidence type="ECO:0000256" key="4">
    <source>
        <dbReference type="ARBA" id="ARBA00023125"/>
    </source>
</evidence>
<protein>
    <submittedName>
        <fullName evidence="9">RNA polymerase sigma-70 factor, ECF subfamily</fullName>
    </submittedName>
</protein>
<dbReference type="Pfam" id="PF08281">
    <property type="entry name" value="Sigma70_r4_2"/>
    <property type="match status" value="1"/>
</dbReference>
<dbReference type="GO" id="GO:0016987">
    <property type="term" value="F:sigma factor activity"/>
    <property type="evidence" value="ECO:0007669"/>
    <property type="project" value="UniProtKB-KW"/>
</dbReference>
<evidence type="ECO:0000256" key="1">
    <source>
        <dbReference type="ARBA" id="ARBA00010641"/>
    </source>
</evidence>
<dbReference type="GO" id="GO:0003677">
    <property type="term" value="F:DNA binding"/>
    <property type="evidence" value="ECO:0007669"/>
    <property type="project" value="UniProtKB-KW"/>
</dbReference>
<evidence type="ECO:0000259" key="7">
    <source>
        <dbReference type="Pfam" id="PF04542"/>
    </source>
</evidence>
<organism evidence="9 10">
    <name type="scientific">Granulicella pectinivorans</name>
    <dbReference type="NCBI Taxonomy" id="474950"/>
    <lineage>
        <taxon>Bacteria</taxon>
        <taxon>Pseudomonadati</taxon>
        <taxon>Acidobacteriota</taxon>
        <taxon>Terriglobia</taxon>
        <taxon>Terriglobales</taxon>
        <taxon>Acidobacteriaceae</taxon>
        <taxon>Granulicella</taxon>
    </lineage>
</organism>
<dbReference type="PANTHER" id="PTHR43133:SF8">
    <property type="entry name" value="RNA POLYMERASE SIGMA FACTOR HI_1459-RELATED"/>
    <property type="match status" value="1"/>
</dbReference>
<dbReference type="InterPro" id="IPR013324">
    <property type="entry name" value="RNA_pol_sigma_r3/r4-like"/>
</dbReference>
<feature type="region of interest" description="Disordered" evidence="6">
    <location>
        <begin position="107"/>
        <end position="132"/>
    </location>
</feature>
<dbReference type="InterPro" id="IPR039425">
    <property type="entry name" value="RNA_pol_sigma-70-like"/>
</dbReference>
<dbReference type="EMBL" id="FOZL01000002">
    <property type="protein sequence ID" value="SFS21817.1"/>
    <property type="molecule type" value="Genomic_DNA"/>
</dbReference>
<dbReference type="Pfam" id="PF04542">
    <property type="entry name" value="Sigma70_r2"/>
    <property type="match status" value="1"/>
</dbReference>
<sequence length="206" mass="23578">MERTPEQEAAQQELARLVRQCMAGDQHAWQQLVSSQHRRIYAICFRFTGSANDAEDLTQDVFLKLYRNLASFDTTKGSFQTWITTLCRNLLVDHFRRTRLERASDSLDASFDGEEDGPTLGDKLTDSRPSQEHHVAGLELKARIQHALKQLSPELREAVILRDLEDMDYKEIAEVLRIPEGTVKSRISRGRGELARLLQRTEGQVV</sequence>
<accession>A0A1I6N1Q1</accession>
<dbReference type="PANTHER" id="PTHR43133">
    <property type="entry name" value="RNA POLYMERASE ECF-TYPE SIGMA FACTO"/>
    <property type="match status" value="1"/>
</dbReference>
<dbReference type="InterPro" id="IPR014284">
    <property type="entry name" value="RNA_pol_sigma-70_dom"/>
</dbReference>
<keyword evidence="4" id="KW-0238">DNA-binding</keyword>
<dbReference type="InterPro" id="IPR007627">
    <property type="entry name" value="RNA_pol_sigma70_r2"/>
</dbReference>